<dbReference type="InterPro" id="IPR001360">
    <property type="entry name" value="Glyco_hydro_1"/>
</dbReference>
<accession>A0A067GFL8</accession>
<organism evidence="5 6">
    <name type="scientific">Citrus sinensis</name>
    <name type="common">Sweet orange</name>
    <name type="synonym">Citrus aurantium var. sinensis</name>
    <dbReference type="NCBI Taxonomy" id="2711"/>
    <lineage>
        <taxon>Eukaryota</taxon>
        <taxon>Viridiplantae</taxon>
        <taxon>Streptophyta</taxon>
        <taxon>Embryophyta</taxon>
        <taxon>Tracheophyta</taxon>
        <taxon>Spermatophyta</taxon>
        <taxon>Magnoliopsida</taxon>
        <taxon>eudicotyledons</taxon>
        <taxon>Gunneridae</taxon>
        <taxon>Pentapetalae</taxon>
        <taxon>rosids</taxon>
        <taxon>malvids</taxon>
        <taxon>Sapindales</taxon>
        <taxon>Rutaceae</taxon>
        <taxon>Aurantioideae</taxon>
        <taxon>Citrus</taxon>
    </lineage>
</organism>
<reference evidence="5 6" key="1">
    <citation type="submission" date="2014-04" db="EMBL/GenBank/DDBJ databases">
        <authorList>
            <consortium name="International Citrus Genome Consortium"/>
            <person name="Gmitter F."/>
            <person name="Chen C."/>
            <person name="Farmerie W."/>
            <person name="Harkins T."/>
            <person name="Desany B."/>
            <person name="Mohiuddin M."/>
            <person name="Kodira C."/>
            <person name="Borodovsky M."/>
            <person name="Lomsadze A."/>
            <person name="Burns P."/>
            <person name="Jenkins J."/>
            <person name="Prochnik S."/>
            <person name="Shu S."/>
            <person name="Chapman J."/>
            <person name="Pitluck S."/>
            <person name="Schmutz J."/>
            <person name="Rokhsar D."/>
        </authorList>
    </citation>
    <scope>NUCLEOTIDE SEQUENCE</scope>
</reference>
<evidence type="ECO:0000256" key="2">
    <source>
        <dbReference type="ARBA" id="ARBA00022801"/>
    </source>
</evidence>
<evidence type="ECO:0000256" key="4">
    <source>
        <dbReference type="SAM" id="SignalP"/>
    </source>
</evidence>
<keyword evidence="2" id="KW-0378">Hydrolase</keyword>
<protein>
    <recommendedName>
        <fullName evidence="7">Beta-glucosidase</fullName>
    </recommendedName>
</protein>
<dbReference type="GO" id="GO:0005975">
    <property type="term" value="P:carbohydrate metabolic process"/>
    <property type="evidence" value="ECO:0007669"/>
    <property type="project" value="InterPro"/>
</dbReference>
<evidence type="ECO:0008006" key="7">
    <source>
        <dbReference type="Google" id="ProtNLM"/>
    </source>
</evidence>
<dbReference type="PANTHER" id="PTHR10353:SF175">
    <property type="entry name" value="BETA-GLUCOSIDASE 18-LIKE ISOFORM X1"/>
    <property type="match status" value="1"/>
</dbReference>
<sequence length="303" mass="34639">MISKFHHFSAFLFFLVLLQLWPVLSLAKSTCNENEQVDVKRSDFPDGFLFGTATSSFQVEGAYLEDGKSLSNWDVFSHIPGNIENNDNGDVADDHYHRFLEDIGIMHSLGVNSYRFSISWPRILPKGRFGKVNPAGINFYNYLIDNLLLRGIEPFVTIYHHDFPQQLEEKYGSWLSPQMQKEFVHLAKTCFENFGDRVKYWATLNEPNLLTDMAYIRGTYPPTHCSAPFGNCSAGNSDTEPLIVLHNMLLSHAKAVKLYRKHFQEKQGGSMGIVLHSMMYEPLRDEDSDRQAVSRALAFNVGW</sequence>
<dbReference type="SMR" id="A0A067GFL8"/>
<evidence type="ECO:0000313" key="6">
    <source>
        <dbReference type="Proteomes" id="UP000027120"/>
    </source>
</evidence>
<keyword evidence="4" id="KW-0732">Signal</keyword>
<keyword evidence="6" id="KW-1185">Reference proteome</keyword>
<proteinExistence type="inferred from homology"/>
<dbReference type="PROSITE" id="PS00653">
    <property type="entry name" value="GLYCOSYL_HYDROL_F1_2"/>
    <property type="match status" value="1"/>
</dbReference>
<dbReference type="EMBL" id="KK784884">
    <property type="protein sequence ID" value="KDO74146.1"/>
    <property type="molecule type" value="Genomic_DNA"/>
</dbReference>
<dbReference type="InterPro" id="IPR033132">
    <property type="entry name" value="GH_1_N_CS"/>
</dbReference>
<dbReference type="AlphaFoldDB" id="A0A067GFL8"/>
<dbReference type="GO" id="GO:0004553">
    <property type="term" value="F:hydrolase activity, hydrolyzing O-glycosyl compounds"/>
    <property type="evidence" value="ECO:0007669"/>
    <property type="project" value="InterPro"/>
</dbReference>
<name>A0A067GFL8_CITSI</name>
<feature type="signal peptide" evidence="4">
    <location>
        <begin position="1"/>
        <end position="27"/>
    </location>
</feature>
<evidence type="ECO:0000256" key="3">
    <source>
        <dbReference type="RuleBase" id="RU003690"/>
    </source>
</evidence>
<dbReference type="Pfam" id="PF00232">
    <property type="entry name" value="Glyco_hydro_1"/>
    <property type="match status" value="1"/>
</dbReference>
<dbReference type="PANTHER" id="PTHR10353">
    <property type="entry name" value="GLYCOSYL HYDROLASE"/>
    <property type="match status" value="1"/>
</dbReference>
<feature type="chain" id="PRO_5001637863" description="Beta-glucosidase" evidence="4">
    <location>
        <begin position="28"/>
        <end position="303"/>
    </location>
</feature>
<dbReference type="SUPFAM" id="SSF51445">
    <property type="entry name" value="(Trans)glycosidases"/>
    <property type="match status" value="1"/>
</dbReference>
<comment type="similarity">
    <text evidence="1 3">Belongs to the glycosyl hydrolase 1 family.</text>
</comment>
<dbReference type="Proteomes" id="UP000027120">
    <property type="component" value="Unassembled WGS sequence"/>
</dbReference>
<evidence type="ECO:0000256" key="1">
    <source>
        <dbReference type="ARBA" id="ARBA00010838"/>
    </source>
</evidence>
<evidence type="ECO:0000313" key="5">
    <source>
        <dbReference type="EMBL" id="KDO74146.1"/>
    </source>
</evidence>
<dbReference type="Gene3D" id="3.20.20.80">
    <property type="entry name" value="Glycosidases"/>
    <property type="match status" value="1"/>
</dbReference>
<gene>
    <name evidence="5" type="ORF">CISIN_1g012716mg</name>
</gene>
<dbReference type="InterPro" id="IPR017853">
    <property type="entry name" value="GH"/>
</dbReference>